<dbReference type="Proteomes" id="UP000006174">
    <property type="component" value="Unassembled WGS sequence"/>
</dbReference>
<comment type="caution">
    <text evidence="1">The sequence shown here is derived from an EMBL/GenBank/DDBJ whole genome shotgun (WGS) entry which is preliminary data.</text>
</comment>
<organism evidence="1 2">
    <name type="scientific">Ustilago hordei</name>
    <name type="common">Barley covered smut fungus</name>
    <dbReference type="NCBI Taxonomy" id="120017"/>
    <lineage>
        <taxon>Eukaryota</taxon>
        <taxon>Fungi</taxon>
        <taxon>Dikarya</taxon>
        <taxon>Basidiomycota</taxon>
        <taxon>Ustilaginomycotina</taxon>
        <taxon>Ustilaginomycetes</taxon>
        <taxon>Ustilaginales</taxon>
        <taxon>Ustilaginaceae</taxon>
        <taxon>Ustilago</taxon>
    </lineage>
</organism>
<sequence>MPDVNYSLYDDFISLMEDLLPQLPKMLQNQFNHMIASEVYGTPNTPKEGSLLEFTVTSDNKQVISPLSIMIECVSELYYGMHDLGLFLS</sequence>
<dbReference type="AlphaFoldDB" id="I2FWT4"/>
<dbReference type="HOGENOM" id="CLU_2456447_0_0_1"/>
<reference evidence="1 2" key="1">
    <citation type="journal article" date="2012" name="Plant Cell">
        <title>Genome comparison of barley and maize smut fungi reveals targeted loss of RNA silencing components and species-specific presence of transposable elements.</title>
        <authorList>
            <person name="Laurie J.D."/>
            <person name="Ali S."/>
            <person name="Linning R."/>
            <person name="Mannhaupt G."/>
            <person name="Wong P."/>
            <person name="Gueldener U."/>
            <person name="Muensterkoetter M."/>
            <person name="Moore R."/>
            <person name="Kahmann R."/>
            <person name="Bakkeren G."/>
            <person name="Schirawski J."/>
        </authorList>
    </citation>
    <scope>NUCLEOTIDE SEQUENCE [LARGE SCALE GENOMIC DNA]</scope>
    <source>
        <strain evidence="2">Uh4875-4</strain>
    </source>
</reference>
<gene>
    <name evidence="1" type="ORF">UHOR_14904</name>
</gene>
<keyword evidence="2" id="KW-1185">Reference proteome</keyword>
<proteinExistence type="predicted"/>
<protein>
    <submittedName>
        <fullName evidence="1">Uncharacterized protein</fullName>
    </submittedName>
</protein>
<name>I2FWT4_USTHO</name>
<evidence type="ECO:0000313" key="1">
    <source>
        <dbReference type="EMBL" id="CCF51377.1"/>
    </source>
</evidence>
<evidence type="ECO:0000313" key="2">
    <source>
        <dbReference type="Proteomes" id="UP000006174"/>
    </source>
</evidence>
<accession>I2FWT4</accession>
<dbReference type="EMBL" id="CAGI01000163">
    <property type="protein sequence ID" value="CCF51377.1"/>
    <property type="molecule type" value="Genomic_DNA"/>
</dbReference>